<sequence length="165" mass="19366">MFRPRSYCCPQGICCNRTQAPSKRQNHCHHKHHRHHHHCHCRSKKSKKNDKRNRGLMRWLRLQLLAQVSGSILGIDHDMEDEDGGEAKKKKDVGSDVEFREIDARGFGVLLFLTWKRRYSDTMDCCTSKQNPIAKSTRIADEMDVSNWPRILTMYDIKDEDIDKC</sequence>
<dbReference type="AlphaFoldDB" id="A0ABD3AMS2"/>
<evidence type="ECO:0000313" key="1">
    <source>
        <dbReference type="EMBL" id="KAL3532483.1"/>
    </source>
</evidence>
<proteinExistence type="predicted"/>
<gene>
    <name evidence="1" type="ORF">ACH5RR_006004</name>
</gene>
<dbReference type="EMBL" id="JBJUIK010000003">
    <property type="protein sequence ID" value="KAL3532483.1"/>
    <property type="molecule type" value="Genomic_DNA"/>
</dbReference>
<organism evidence="1 2">
    <name type="scientific">Cinchona calisaya</name>
    <dbReference type="NCBI Taxonomy" id="153742"/>
    <lineage>
        <taxon>Eukaryota</taxon>
        <taxon>Viridiplantae</taxon>
        <taxon>Streptophyta</taxon>
        <taxon>Embryophyta</taxon>
        <taxon>Tracheophyta</taxon>
        <taxon>Spermatophyta</taxon>
        <taxon>Magnoliopsida</taxon>
        <taxon>eudicotyledons</taxon>
        <taxon>Gunneridae</taxon>
        <taxon>Pentapetalae</taxon>
        <taxon>asterids</taxon>
        <taxon>lamiids</taxon>
        <taxon>Gentianales</taxon>
        <taxon>Rubiaceae</taxon>
        <taxon>Cinchonoideae</taxon>
        <taxon>Cinchoneae</taxon>
        <taxon>Cinchona</taxon>
    </lineage>
</organism>
<keyword evidence="2" id="KW-1185">Reference proteome</keyword>
<name>A0ABD3AMS2_9GENT</name>
<evidence type="ECO:0000313" key="2">
    <source>
        <dbReference type="Proteomes" id="UP001630127"/>
    </source>
</evidence>
<protein>
    <submittedName>
        <fullName evidence="1">Uncharacterized protein</fullName>
    </submittedName>
</protein>
<reference evidence="1 2" key="1">
    <citation type="submission" date="2024-11" db="EMBL/GenBank/DDBJ databases">
        <title>A near-complete genome assembly of Cinchona calisaya.</title>
        <authorList>
            <person name="Lian D.C."/>
            <person name="Zhao X.W."/>
            <person name="Wei L."/>
        </authorList>
    </citation>
    <scope>NUCLEOTIDE SEQUENCE [LARGE SCALE GENOMIC DNA]</scope>
    <source>
        <tissue evidence="1">Nenye</tissue>
    </source>
</reference>
<accession>A0ABD3AMS2</accession>
<comment type="caution">
    <text evidence="1">The sequence shown here is derived from an EMBL/GenBank/DDBJ whole genome shotgun (WGS) entry which is preliminary data.</text>
</comment>
<dbReference type="Proteomes" id="UP001630127">
    <property type="component" value="Unassembled WGS sequence"/>
</dbReference>